<dbReference type="PANTHER" id="PTHR14677">
    <property type="entry name" value="ARSENITE INDUCUBLE RNA ASSOCIATED PROTEIN AIP-1-RELATED"/>
    <property type="match status" value="1"/>
</dbReference>
<dbReference type="Gene3D" id="4.10.1110.10">
    <property type="entry name" value="AN1-like Zinc finger"/>
    <property type="match status" value="1"/>
</dbReference>
<dbReference type="EMBL" id="CALTRL010001076">
    <property type="protein sequence ID" value="CAH7670850.1"/>
    <property type="molecule type" value="Genomic_DNA"/>
</dbReference>
<evidence type="ECO:0000313" key="1">
    <source>
        <dbReference type="EMBL" id="CAH7670850.1"/>
    </source>
</evidence>
<sequence length="281" mass="32009">MKKNDYKITEEVEDQGTVENHAFSLGEHCSKTECHSLDFLPLRCSHCSMFFCAQHAPVQYHGCFSFEDRRQEVPSNPRQSSSSKPILDPVNELIKSHTPQNNLRKNSSINVTKNSTAQRILDSRFPGSMREVRTKVINKKELSPALKLILIKQKAICGDPRKKDGDVPLNDRWFGTLNCNLVVRADPQSTLSLTKEQLEDQALNPKPIWFNKKAVVGKIFDLIKEQFKTQILSSVISSTQEFKMIIIRDLSVIDVTDDCSKPWESIVVDGEDVWLVCYQNV</sequence>
<dbReference type="GO" id="GO:0005737">
    <property type="term" value="C:cytoplasm"/>
    <property type="evidence" value="ECO:0007669"/>
    <property type="project" value="TreeGrafter"/>
</dbReference>
<name>A0AAV0AS07_PHAPC</name>
<reference evidence="1" key="1">
    <citation type="submission" date="2022-06" db="EMBL/GenBank/DDBJ databases">
        <authorList>
            <consortium name="SYNGENTA / RWTH Aachen University"/>
        </authorList>
    </citation>
    <scope>NUCLEOTIDE SEQUENCE</scope>
</reference>
<accession>A0AAV0AS07</accession>
<dbReference type="AlphaFoldDB" id="A0AAV0AS07"/>
<dbReference type="Proteomes" id="UP001153365">
    <property type="component" value="Unassembled WGS sequence"/>
</dbReference>
<protein>
    <recommendedName>
        <fullName evidence="3">AN1-type domain-containing protein</fullName>
    </recommendedName>
</protein>
<dbReference type="InterPro" id="IPR035896">
    <property type="entry name" value="AN1-like_Znf"/>
</dbReference>
<gene>
    <name evidence="1" type="ORF">PPACK8108_LOCUS5592</name>
</gene>
<dbReference type="PANTHER" id="PTHR14677:SF40">
    <property type="entry name" value="CDC48-ASSOCIATED UBIQUITIN-LIKE_ZINC FINGER PROTEIN 1"/>
    <property type="match status" value="1"/>
</dbReference>
<keyword evidence="2" id="KW-1185">Reference proteome</keyword>
<organism evidence="1 2">
    <name type="scientific">Phakopsora pachyrhizi</name>
    <name type="common">Asian soybean rust disease fungus</name>
    <dbReference type="NCBI Taxonomy" id="170000"/>
    <lineage>
        <taxon>Eukaryota</taxon>
        <taxon>Fungi</taxon>
        <taxon>Dikarya</taxon>
        <taxon>Basidiomycota</taxon>
        <taxon>Pucciniomycotina</taxon>
        <taxon>Pucciniomycetes</taxon>
        <taxon>Pucciniales</taxon>
        <taxon>Phakopsoraceae</taxon>
        <taxon>Phakopsora</taxon>
    </lineage>
</organism>
<evidence type="ECO:0008006" key="3">
    <source>
        <dbReference type="Google" id="ProtNLM"/>
    </source>
</evidence>
<proteinExistence type="predicted"/>
<evidence type="ECO:0000313" key="2">
    <source>
        <dbReference type="Proteomes" id="UP001153365"/>
    </source>
</evidence>
<dbReference type="SUPFAM" id="SSF118310">
    <property type="entry name" value="AN1-like Zinc finger"/>
    <property type="match status" value="1"/>
</dbReference>
<comment type="caution">
    <text evidence="1">The sequence shown here is derived from an EMBL/GenBank/DDBJ whole genome shotgun (WGS) entry which is preliminary data.</text>
</comment>